<name>A0A0U4NLD2_9BACL</name>
<dbReference type="EMBL" id="AP017312">
    <property type="protein sequence ID" value="BAU29460.1"/>
    <property type="molecule type" value="Genomic_DNA"/>
</dbReference>
<evidence type="ECO:0000313" key="1">
    <source>
        <dbReference type="EMBL" id="BAU29460.1"/>
    </source>
</evidence>
<dbReference type="RefSeq" id="WP_096467137.1">
    <property type="nucleotide sequence ID" value="NZ_AP017312.1"/>
</dbReference>
<dbReference type="Proteomes" id="UP000217696">
    <property type="component" value="Chromosome"/>
</dbReference>
<organism evidence="1 2">
    <name type="scientific">Aneurinibacillus soli</name>
    <dbReference type="NCBI Taxonomy" id="1500254"/>
    <lineage>
        <taxon>Bacteria</taxon>
        <taxon>Bacillati</taxon>
        <taxon>Bacillota</taxon>
        <taxon>Bacilli</taxon>
        <taxon>Bacillales</taxon>
        <taxon>Paenibacillaceae</taxon>
        <taxon>Aneurinibacillus group</taxon>
        <taxon>Aneurinibacillus</taxon>
    </lineage>
</organism>
<dbReference type="AlphaFoldDB" id="A0A0U4NLD2"/>
<keyword evidence="2" id="KW-1185">Reference proteome</keyword>
<dbReference type="OrthoDB" id="2679659at2"/>
<protein>
    <submittedName>
        <fullName evidence="1">Uncharacterized protein</fullName>
    </submittedName>
</protein>
<evidence type="ECO:0000313" key="2">
    <source>
        <dbReference type="Proteomes" id="UP000217696"/>
    </source>
</evidence>
<reference evidence="1 2" key="1">
    <citation type="submission" date="2015-12" db="EMBL/GenBank/DDBJ databases">
        <title>Genome sequence of Aneurinibacillus soli.</title>
        <authorList>
            <person name="Lee J.S."/>
            <person name="Lee K.C."/>
            <person name="Kim K.K."/>
            <person name="Lee B.W."/>
        </authorList>
    </citation>
    <scope>NUCLEOTIDE SEQUENCE [LARGE SCALE GENOMIC DNA]</scope>
    <source>
        <strain evidence="1 2">CB4</strain>
    </source>
</reference>
<accession>A0A0U4NLD2</accession>
<proteinExistence type="predicted"/>
<dbReference type="KEGG" id="asoc:CB4_03660"/>
<sequence length="94" mass="10499">MNIAEVEVSGLIASSYPYEAHILHIQRSDTTNTEVITWQFANGELVQLMLYSPDDAVLLSVSPAIVLPEENENGHFFTAGEIKLFLSRIKNHNV</sequence>
<gene>
    <name evidence="1" type="ORF">CB4_03660</name>
</gene>